<protein>
    <submittedName>
        <fullName evidence="2">Uncharacterized protein</fullName>
    </submittedName>
</protein>
<organism evidence="2 3">
    <name type="scientific">Staurois parvus</name>
    <dbReference type="NCBI Taxonomy" id="386267"/>
    <lineage>
        <taxon>Eukaryota</taxon>
        <taxon>Metazoa</taxon>
        <taxon>Chordata</taxon>
        <taxon>Craniata</taxon>
        <taxon>Vertebrata</taxon>
        <taxon>Euteleostomi</taxon>
        <taxon>Amphibia</taxon>
        <taxon>Batrachia</taxon>
        <taxon>Anura</taxon>
        <taxon>Neobatrachia</taxon>
        <taxon>Ranoidea</taxon>
        <taxon>Ranidae</taxon>
        <taxon>Staurois</taxon>
    </lineage>
</organism>
<proteinExistence type="predicted"/>
<evidence type="ECO:0000256" key="1">
    <source>
        <dbReference type="SAM" id="MobiDB-lite"/>
    </source>
</evidence>
<feature type="compositionally biased region" description="Polar residues" evidence="1">
    <location>
        <begin position="44"/>
        <end position="55"/>
    </location>
</feature>
<keyword evidence="3" id="KW-1185">Reference proteome</keyword>
<feature type="region of interest" description="Disordered" evidence="1">
    <location>
        <begin position="1"/>
        <end position="55"/>
    </location>
</feature>
<dbReference type="EMBL" id="CATNWA010018620">
    <property type="protein sequence ID" value="CAI9608519.1"/>
    <property type="molecule type" value="Genomic_DNA"/>
</dbReference>
<reference evidence="2" key="1">
    <citation type="submission" date="2023-05" db="EMBL/GenBank/DDBJ databases">
        <authorList>
            <person name="Stuckert A."/>
        </authorList>
    </citation>
    <scope>NUCLEOTIDE SEQUENCE</scope>
</reference>
<feature type="non-terminal residue" evidence="2">
    <location>
        <position position="55"/>
    </location>
</feature>
<dbReference type="Proteomes" id="UP001162483">
    <property type="component" value="Unassembled WGS sequence"/>
</dbReference>
<comment type="caution">
    <text evidence="2">The sequence shown here is derived from an EMBL/GenBank/DDBJ whole genome shotgun (WGS) entry which is preliminary data.</text>
</comment>
<evidence type="ECO:0000313" key="2">
    <source>
        <dbReference type="EMBL" id="CAI9608519.1"/>
    </source>
</evidence>
<sequence length="55" mass="6249">MEQTVQDGRQRILRSRAGFSNGRSGNGIKQRIVLSKPSRLPGEQQEQNKSLLQRN</sequence>
<accession>A0ABN9GGG2</accession>
<name>A0ABN9GGG2_9NEOB</name>
<gene>
    <name evidence="2" type="ORF">SPARVUS_LOCUS14116041</name>
</gene>
<evidence type="ECO:0000313" key="3">
    <source>
        <dbReference type="Proteomes" id="UP001162483"/>
    </source>
</evidence>